<comment type="similarity">
    <text evidence="1 3">Belongs to the chaperonin (HSP60) family.</text>
</comment>
<dbReference type="PANTHER" id="PTHR45633">
    <property type="entry name" value="60 KDA HEAT SHOCK PROTEIN, MITOCHONDRIAL"/>
    <property type="match status" value="1"/>
</dbReference>
<dbReference type="InterPro" id="IPR002423">
    <property type="entry name" value="Cpn60/GroEL/TCP-1"/>
</dbReference>
<dbReference type="SUPFAM" id="SSF52029">
    <property type="entry name" value="GroEL apical domain-like"/>
    <property type="match status" value="1"/>
</dbReference>
<dbReference type="Pfam" id="PF00118">
    <property type="entry name" value="Cpn60_TCP1"/>
    <property type="match status" value="1"/>
</dbReference>
<comment type="caution">
    <text evidence="4">The sequence shown here is derived from an EMBL/GenBank/DDBJ whole genome shotgun (WGS) entry which is preliminary data.</text>
</comment>
<dbReference type="NCBIfam" id="NF009488">
    <property type="entry name" value="PRK12850.1"/>
    <property type="match status" value="1"/>
</dbReference>
<dbReference type="NCBIfam" id="TIGR02348">
    <property type="entry name" value="GroEL"/>
    <property type="match status" value="1"/>
</dbReference>
<evidence type="ECO:0000256" key="2">
    <source>
        <dbReference type="ARBA" id="ARBA00023186"/>
    </source>
</evidence>
<dbReference type="InterPro" id="IPR027413">
    <property type="entry name" value="GROEL-like_equatorial_sf"/>
</dbReference>
<dbReference type="NCBIfam" id="NF009489">
    <property type="entry name" value="PRK12851.1"/>
    <property type="match status" value="1"/>
</dbReference>
<dbReference type="Gene3D" id="1.10.560.10">
    <property type="entry name" value="GroEL-like equatorial domain"/>
    <property type="match status" value="1"/>
</dbReference>
<dbReference type="AlphaFoldDB" id="A0A8K0GVS1"/>
<dbReference type="CDD" id="cd03344">
    <property type="entry name" value="GroEL"/>
    <property type="match status" value="1"/>
</dbReference>
<evidence type="ECO:0000313" key="5">
    <source>
        <dbReference type="Proteomes" id="UP000796880"/>
    </source>
</evidence>
<reference evidence="4" key="1">
    <citation type="submission" date="2020-03" db="EMBL/GenBank/DDBJ databases">
        <title>A high-quality chromosome-level genome assembly of a woody plant with both climbing and erect habits, Rhamnella rubrinervis.</title>
        <authorList>
            <person name="Lu Z."/>
            <person name="Yang Y."/>
            <person name="Zhu X."/>
            <person name="Sun Y."/>
        </authorList>
    </citation>
    <scope>NUCLEOTIDE SEQUENCE</scope>
    <source>
        <strain evidence="4">BYM</strain>
        <tissue evidence="4">Leaf</tissue>
    </source>
</reference>
<evidence type="ECO:0000256" key="1">
    <source>
        <dbReference type="ARBA" id="ARBA00006607"/>
    </source>
</evidence>
<organism evidence="4 5">
    <name type="scientific">Rhamnella rubrinervis</name>
    <dbReference type="NCBI Taxonomy" id="2594499"/>
    <lineage>
        <taxon>Eukaryota</taxon>
        <taxon>Viridiplantae</taxon>
        <taxon>Streptophyta</taxon>
        <taxon>Embryophyta</taxon>
        <taxon>Tracheophyta</taxon>
        <taxon>Spermatophyta</taxon>
        <taxon>Magnoliopsida</taxon>
        <taxon>eudicotyledons</taxon>
        <taxon>Gunneridae</taxon>
        <taxon>Pentapetalae</taxon>
        <taxon>rosids</taxon>
        <taxon>fabids</taxon>
        <taxon>Rosales</taxon>
        <taxon>Rhamnaceae</taxon>
        <taxon>rhamnoid group</taxon>
        <taxon>Rhamneae</taxon>
        <taxon>Rhamnella</taxon>
    </lineage>
</organism>
<dbReference type="InterPro" id="IPR001844">
    <property type="entry name" value="Cpn60/GroEL"/>
</dbReference>
<dbReference type="Gene3D" id="3.30.260.10">
    <property type="entry name" value="TCP-1-like chaperonin intermediate domain"/>
    <property type="match status" value="1"/>
</dbReference>
<dbReference type="FunFam" id="3.50.7.10:FF:000001">
    <property type="entry name" value="60 kDa chaperonin"/>
    <property type="match status" value="1"/>
</dbReference>
<dbReference type="GO" id="GO:0042026">
    <property type="term" value="P:protein refolding"/>
    <property type="evidence" value="ECO:0007669"/>
    <property type="project" value="InterPro"/>
</dbReference>
<accession>A0A8K0GVS1</accession>
<gene>
    <name evidence="4" type="ORF">FNV43_RR17503</name>
</gene>
<evidence type="ECO:0000313" key="4">
    <source>
        <dbReference type="EMBL" id="KAF3439228.1"/>
    </source>
</evidence>
<dbReference type="InterPro" id="IPR027409">
    <property type="entry name" value="GroEL-like_apical_dom_sf"/>
</dbReference>
<keyword evidence="5" id="KW-1185">Reference proteome</keyword>
<dbReference type="EMBL" id="VOIH02000008">
    <property type="protein sequence ID" value="KAF3439228.1"/>
    <property type="molecule type" value="Genomic_DNA"/>
</dbReference>
<dbReference type="InterPro" id="IPR027410">
    <property type="entry name" value="TCP-1-like_intermed_sf"/>
</dbReference>
<dbReference type="GO" id="GO:0140662">
    <property type="term" value="F:ATP-dependent protein folding chaperone"/>
    <property type="evidence" value="ECO:0007669"/>
    <property type="project" value="InterPro"/>
</dbReference>
<dbReference type="SUPFAM" id="SSF54849">
    <property type="entry name" value="GroEL-intermediate domain like"/>
    <property type="match status" value="2"/>
</dbReference>
<keyword evidence="2" id="KW-0143">Chaperone</keyword>
<proteinExistence type="inferred from homology"/>
<dbReference type="NCBIfam" id="NF000592">
    <property type="entry name" value="PRK00013.1"/>
    <property type="match status" value="1"/>
</dbReference>
<dbReference type="NCBIfam" id="NF009487">
    <property type="entry name" value="PRK12849.1"/>
    <property type="match status" value="1"/>
</dbReference>
<dbReference type="GO" id="GO:0005524">
    <property type="term" value="F:ATP binding"/>
    <property type="evidence" value="ECO:0007669"/>
    <property type="project" value="InterPro"/>
</dbReference>
<dbReference type="Proteomes" id="UP000796880">
    <property type="component" value="Unassembled WGS sequence"/>
</dbReference>
<dbReference type="Gene3D" id="3.50.7.10">
    <property type="entry name" value="GroEL"/>
    <property type="match status" value="1"/>
</dbReference>
<dbReference type="PRINTS" id="PR00298">
    <property type="entry name" value="CHAPERONIN60"/>
</dbReference>
<evidence type="ECO:0000256" key="3">
    <source>
        <dbReference type="RuleBase" id="RU000418"/>
    </source>
</evidence>
<protein>
    <submittedName>
        <fullName evidence="4">Uncharacterized protein</fullName>
    </submittedName>
</protein>
<name>A0A8K0GVS1_9ROSA</name>
<sequence length="590" mass="63127">MSGSLSSRELLPPKAFFSLQSLSGNQRVSGFWRNPQIQNPQITRKLVVKAGPKKIYFGRDCREGLQAGIDKLADAVSLTLGPKGRNVVLSESETVKVINDGVTIAQAIQLSDAVENVGAMLIQEVASKMNDLAGDGTTTVIIMTQEIIRSGLLALAFGADPISLKKGMDKTVKELVKVLKKNSIPVKGRDDIKAVASISAGNDEFIGRLIAETIEKIGPDGVISIESSSSFETSVLIEEGMKIDKGYMSPHFITNQEKSVVEFDNARVLVTDQKISTVKEIVPLLEKTTQLSVPLLVIAEDISKQVLETLVVNKMQGLLNVAVVKCPGFGDGKKALLQDIALLTGADFLSGEFGLTLEDVTSDQLGIARKVSIMSNSTTIIADPSTKAEIQARILQIKKDLAETDNAYLSRKLSERVAKLSGGVAVIKVGAYTEMELEDRKLRIEDAKNATFAAMNEGVVPGGGATYVHLSELVPAIKLSIKDSDEQIGADIVAKALLVPAKAIANNAGVDGEIVVEKIRNSDWRIGYNAMTDTFEDLADAGVVDPCRVARCALENAVSMAGIVLTTQAILVEKTKKKEPPIPLVPGITP</sequence>
<dbReference type="SUPFAM" id="SSF48592">
    <property type="entry name" value="GroEL equatorial domain-like"/>
    <property type="match status" value="1"/>
</dbReference>
<dbReference type="OrthoDB" id="1733909at2759"/>